<keyword evidence="1" id="KW-0812">Transmembrane</keyword>
<sequence>MMKIRVVKSLFFMLLIIVSGYYLLTEYQYYHQSSTVFGTVVNTRTVSSAERRLADACTTFRGREDCSALFEYDITWRSGGHSYLYHVAKAWSPPADRLCMNIVQGKPAIAKPCDALFFNVSRLPGLIAIWAIVAFITLTLFLYRKRYAISRQWPAQTLYRIYHRRHRLMLETPDEQEALKFINSGYRISETFHHQKVVGSGRQRRVIHYIIYLVRGKKSA</sequence>
<keyword evidence="1" id="KW-1133">Transmembrane helix</keyword>
<comment type="caution">
    <text evidence="2">The sequence shown here is derived from an EMBL/GenBank/DDBJ whole genome shotgun (WGS) entry which is preliminary data.</text>
</comment>
<dbReference type="EMBL" id="DACXIC010000004">
    <property type="protein sequence ID" value="HAU4355780.1"/>
    <property type="molecule type" value="Genomic_DNA"/>
</dbReference>
<reference evidence="2" key="2">
    <citation type="submission" date="2019-09" db="EMBL/GenBank/DDBJ databases">
        <authorList>
            <consortium name="NCBI Pathogen Detection Project"/>
        </authorList>
    </citation>
    <scope>NUCLEOTIDE SEQUENCE</scope>
    <source>
        <strain evidence="2">AUSMDU00005748</strain>
    </source>
</reference>
<organism evidence="2 3">
    <name type="scientific">Klebsiella oxytoca</name>
    <dbReference type="NCBI Taxonomy" id="571"/>
    <lineage>
        <taxon>Bacteria</taxon>
        <taxon>Pseudomonadati</taxon>
        <taxon>Pseudomonadota</taxon>
        <taxon>Gammaproteobacteria</taxon>
        <taxon>Enterobacterales</taxon>
        <taxon>Enterobacteriaceae</taxon>
        <taxon>Klebsiella/Raoultella group</taxon>
        <taxon>Klebsiella</taxon>
    </lineage>
</organism>
<evidence type="ECO:0000313" key="2">
    <source>
        <dbReference type="EMBL" id="HAU4355780.1"/>
    </source>
</evidence>
<dbReference type="AlphaFoldDB" id="A0A9P0XKF3"/>
<reference evidence="2" key="1">
    <citation type="journal article" date="2018" name="Genome Biol.">
        <title>SKESA: strategic k-mer extension for scrupulous assemblies.</title>
        <authorList>
            <person name="Souvorov A."/>
            <person name="Agarwala R."/>
            <person name="Lipman D.J."/>
        </authorList>
    </citation>
    <scope>NUCLEOTIDE SEQUENCE</scope>
    <source>
        <strain evidence="2">AUSMDU00005748</strain>
    </source>
</reference>
<gene>
    <name evidence="2" type="ORF">F6W21_05480</name>
</gene>
<feature type="transmembrane region" description="Helical" evidence="1">
    <location>
        <begin position="125"/>
        <end position="143"/>
    </location>
</feature>
<name>A0A9P0XKF3_KLEOX</name>
<keyword evidence="1" id="KW-0472">Membrane</keyword>
<accession>A0A9P0XKF3</accession>
<evidence type="ECO:0000313" key="3">
    <source>
        <dbReference type="Proteomes" id="UP000868497"/>
    </source>
</evidence>
<protein>
    <submittedName>
        <fullName evidence="2">Uncharacterized protein</fullName>
    </submittedName>
</protein>
<feature type="transmembrane region" description="Helical" evidence="1">
    <location>
        <begin position="7"/>
        <end position="24"/>
    </location>
</feature>
<dbReference type="Proteomes" id="UP000868497">
    <property type="component" value="Unassembled WGS sequence"/>
</dbReference>
<dbReference type="RefSeq" id="WP_017145638.1">
    <property type="nucleotide sequence ID" value="NZ_ABJAKY020000001.1"/>
</dbReference>
<evidence type="ECO:0000256" key="1">
    <source>
        <dbReference type="SAM" id="Phobius"/>
    </source>
</evidence>
<proteinExistence type="predicted"/>